<dbReference type="EMBL" id="CM044708">
    <property type="protein sequence ID" value="KAI5648219.1"/>
    <property type="molecule type" value="Genomic_DNA"/>
</dbReference>
<name>A0ACB9ZLF2_CATRO</name>
<gene>
    <name evidence="1" type="ORF">M9H77_34224</name>
</gene>
<protein>
    <submittedName>
        <fullName evidence="1">Uncharacterized protein</fullName>
    </submittedName>
</protein>
<sequence>MGCVTSKQAVTVTPAFDHSGALRDNAGIGSGRSRVGSGGSGLGLELDLKKVKKRANDSGMSGGSELGESGRASSNGGGTGTGSESVSFRLGNLQKYVEGEQVAAGWPAWLSAVAGEAIQGWVPLRAESFEKLEKIGQGTYSSVFRARDLETGKIVALKKVRFDNFEPDSVRFMAREIMVLRRLDHPNVIKLEGLITSRLSCSIYLVFEYMEHDISGLLSCPDIKFSEAQVKCYMKQLLSGLEHCHLNGVMHRDIKGANLLVNNDGVLKVADFGLANFCNSGQRQPLTSRVVTLWYRPPELLLGSTNYGASVDLWSVGCVFAELLIGKPVLQGRTEVEQLHKIFKLCGSPPDDYWKKSKLPHATLFKPQHPYESSLWETFKDLPKMAVHLIETLLSVEPYKRGTASSALSSEYFKTRPYACDPSSLPKYPPSKEIDAKHHEETRRKRPGGRGRGPEATRKLTRKQNGVTKLAPEEKVPVQPQIVHKINGHCANNSKEGQDMLGLELTKPSSDIKEEASHVKNASQGDVPFSGPLQVSGSSGFAWARRRIDDISIRSRSRSSSRSLIFEPSGTLQSRNNLESKKNDNCDAPNINRANSRGHDSYERFNHVTVKDWSQLENPDSFDASDVYHSQELSLALYEKEDAAIKRISLVFQEQADKVEFSGPLLSQSHRVDELLEKHERQIRQAVRRSWFQRVKKQGK</sequence>
<proteinExistence type="predicted"/>
<dbReference type="Proteomes" id="UP001060085">
    <property type="component" value="Linkage Group LG08"/>
</dbReference>
<evidence type="ECO:0000313" key="1">
    <source>
        <dbReference type="EMBL" id="KAI5648219.1"/>
    </source>
</evidence>
<reference evidence="2" key="1">
    <citation type="journal article" date="2023" name="Nat. Plants">
        <title>Single-cell RNA sequencing provides a high-resolution roadmap for understanding the multicellular compartmentation of specialized metabolism.</title>
        <authorList>
            <person name="Sun S."/>
            <person name="Shen X."/>
            <person name="Li Y."/>
            <person name="Li Y."/>
            <person name="Wang S."/>
            <person name="Li R."/>
            <person name="Zhang H."/>
            <person name="Shen G."/>
            <person name="Guo B."/>
            <person name="Wei J."/>
            <person name="Xu J."/>
            <person name="St-Pierre B."/>
            <person name="Chen S."/>
            <person name="Sun C."/>
        </authorList>
    </citation>
    <scope>NUCLEOTIDE SEQUENCE [LARGE SCALE GENOMIC DNA]</scope>
</reference>
<keyword evidence="2" id="KW-1185">Reference proteome</keyword>
<accession>A0ACB9ZLF2</accession>
<evidence type="ECO:0000313" key="2">
    <source>
        <dbReference type="Proteomes" id="UP001060085"/>
    </source>
</evidence>
<organism evidence="1 2">
    <name type="scientific">Catharanthus roseus</name>
    <name type="common">Madagascar periwinkle</name>
    <name type="synonym">Vinca rosea</name>
    <dbReference type="NCBI Taxonomy" id="4058"/>
    <lineage>
        <taxon>Eukaryota</taxon>
        <taxon>Viridiplantae</taxon>
        <taxon>Streptophyta</taxon>
        <taxon>Embryophyta</taxon>
        <taxon>Tracheophyta</taxon>
        <taxon>Spermatophyta</taxon>
        <taxon>Magnoliopsida</taxon>
        <taxon>eudicotyledons</taxon>
        <taxon>Gunneridae</taxon>
        <taxon>Pentapetalae</taxon>
        <taxon>asterids</taxon>
        <taxon>lamiids</taxon>
        <taxon>Gentianales</taxon>
        <taxon>Apocynaceae</taxon>
        <taxon>Rauvolfioideae</taxon>
        <taxon>Vinceae</taxon>
        <taxon>Catharanthinae</taxon>
        <taxon>Catharanthus</taxon>
    </lineage>
</organism>
<comment type="caution">
    <text evidence="1">The sequence shown here is derived from an EMBL/GenBank/DDBJ whole genome shotgun (WGS) entry which is preliminary data.</text>
</comment>